<evidence type="ECO:0000313" key="3">
    <source>
        <dbReference type="Proteomes" id="UP000682733"/>
    </source>
</evidence>
<evidence type="ECO:0000313" key="2">
    <source>
        <dbReference type="EMBL" id="CAF3824753.1"/>
    </source>
</evidence>
<dbReference type="InterPro" id="IPR052831">
    <property type="entry name" value="Apoptosis_promoter"/>
</dbReference>
<dbReference type="Proteomes" id="UP000677228">
    <property type="component" value="Unassembled WGS sequence"/>
</dbReference>
<dbReference type="Pfam" id="PF16021">
    <property type="entry name" value="PDCD7"/>
    <property type="match status" value="1"/>
</dbReference>
<protein>
    <submittedName>
        <fullName evidence="2">Uncharacterized protein</fullName>
    </submittedName>
</protein>
<dbReference type="Proteomes" id="UP000682733">
    <property type="component" value="Unassembled WGS sequence"/>
</dbReference>
<dbReference type="EMBL" id="CAJOBA010008284">
    <property type="protein sequence ID" value="CAF3824753.1"/>
    <property type="molecule type" value="Genomic_DNA"/>
</dbReference>
<dbReference type="InterPro" id="IPR031974">
    <property type="entry name" value="PDCD7"/>
</dbReference>
<sequence>MQPQHQPPRLPFSFFPPSPYFSPPFFNPMLPPPLIPTSHFLPQPQQQQTFSTSSSSSRQTIINDGMKTLRDIKVSSDQTLQKTEEDDIKWVEKWLKSKEQAQPNHLTIFDYRQQLLSYVKLLNELDNELTNGQSLEKCQTIKCNIEQISSSIYNETTVKQVKHQLNKRRKKRQRSKNNKVKRLLLKEKTFNEQSNNEKTIDQWLLTVKNSIEKEKLEATLKQTIDNGLIEIRKKIFDIKTAKQTIEQIQRLKNIRRQHRKDTTVRITEDEKLDEMCRLCDERMVTYENEEKQSRLILEAESHQKVNENHKQICDYLFNNNGKFYFESDEEDPYYLYFIQAHKNKVNLLQIRNHWDQYSTENVFIQSNSLPPESVLSKWIMPQFSSDTQWNEYIWTSS</sequence>
<dbReference type="PANTHER" id="PTHR48190">
    <property type="entry name" value="PROGRAMMED CELL DEATH PROTEIN 7"/>
    <property type="match status" value="1"/>
</dbReference>
<dbReference type="PANTHER" id="PTHR48190:SF2">
    <property type="entry name" value="PROGRAMMED CELL DEATH PROTEIN 7"/>
    <property type="match status" value="1"/>
</dbReference>
<reference evidence="2" key="1">
    <citation type="submission" date="2021-02" db="EMBL/GenBank/DDBJ databases">
        <authorList>
            <person name="Nowell W R."/>
        </authorList>
    </citation>
    <scope>NUCLEOTIDE SEQUENCE</scope>
</reference>
<accession>A0A8S2K1W1</accession>
<evidence type="ECO:0000313" key="1">
    <source>
        <dbReference type="EMBL" id="CAF1058964.1"/>
    </source>
</evidence>
<comment type="caution">
    <text evidence="2">The sequence shown here is derived from an EMBL/GenBank/DDBJ whole genome shotgun (WGS) entry which is preliminary data.</text>
</comment>
<proteinExistence type="predicted"/>
<dbReference type="AlphaFoldDB" id="A0A8S2K1W1"/>
<name>A0A8S2K1W1_9BILA</name>
<gene>
    <name evidence="1" type="ORF">OVA965_LOCUS17313</name>
    <name evidence="2" type="ORF">TMI583_LOCUS17323</name>
</gene>
<dbReference type="GO" id="GO:0005689">
    <property type="term" value="C:U12-type spliceosomal complex"/>
    <property type="evidence" value="ECO:0007669"/>
    <property type="project" value="TreeGrafter"/>
</dbReference>
<organism evidence="2 3">
    <name type="scientific">Didymodactylos carnosus</name>
    <dbReference type="NCBI Taxonomy" id="1234261"/>
    <lineage>
        <taxon>Eukaryota</taxon>
        <taxon>Metazoa</taxon>
        <taxon>Spiralia</taxon>
        <taxon>Gnathifera</taxon>
        <taxon>Rotifera</taxon>
        <taxon>Eurotatoria</taxon>
        <taxon>Bdelloidea</taxon>
        <taxon>Philodinida</taxon>
        <taxon>Philodinidae</taxon>
        <taxon>Didymodactylos</taxon>
    </lineage>
</organism>
<dbReference type="EMBL" id="CAJNOK010008270">
    <property type="protein sequence ID" value="CAF1058964.1"/>
    <property type="molecule type" value="Genomic_DNA"/>
</dbReference>